<feature type="region of interest" description="Disordered" evidence="1">
    <location>
        <begin position="1"/>
        <end position="66"/>
    </location>
</feature>
<evidence type="ECO:0000313" key="3">
    <source>
        <dbReference type="Proteomes" id="UP000007319"/>
    </source>
</evidence>
<organism evidence="2 3">
    <name type="scientific">Azospirillum baldaniorum</name>
    <dbReference type="NCBI Taxonomy" id="1064539"/>
    <lineage>
        <taxon>Bacteria</taxon>
        <taxon>Pseudomonadati</taxon>
        <taxon>Pseudomonadota</taxon>
        <taxon>Alphaproteobacteria</taxon>
        <taxon>Rhodospirillales</taxon>
        <taxon>Azospirillaceae</taxon>
        <taxon>Azospirillum</taxon>
    </lineage>
</organism>
<sequence>MNDHFARFRKPADPLVQSMTDSQNRPEARPPRIGPDGAPRIDTANDNRAEPGRNTGTRRTPGTHTAEDWLHLYEERAAVREFDGGLPRPEAERLTYEEVLLAWHRESRPSDGNECAACSGVLAGHTVRLPDGAWVHTGCVVEYGRLWRKRAAEALRLAGILSPSNTHQNPNPMKQETSMGTTASTNDMGHSPAWHQGHADGRAGDWNEALAEREDTMDDYRNGWDEGHTSRHLNT</sequence>
<evidence type="ECO:0000256" key="1">
    <source>
        <dbReference type="SAM" id="MobiDB-lite"/>
    </source>
</evidence>
<evidence type="ECO:0000313" key="2">
    <source>
        <dbReference type="EMBL" id="CCD03241.1"/>
    </source>
</evidence>
<dbReference type="Proteomes" id="UP000007319">
    <property type="component" value="Plasmid AZOBR_p4"/>
</dbReference>
<gene>
    <name evidence="2" type="ORF">AZOBR_p430020</name>
</gene>
<keyword evidence="2" id="KW-0614">Plasmid</keyword>
<proteinExistence type="predicted"/>
<name>A0A9P1NS10_9PROT</name>
<feature type="region of interest" description="Disordered" evidence="1">
    <location>
        <begin position="162"/>
        <end position="200"/>
    </location>
</feature>
<dbReference type="EMBL" id="HE577331">
    <property type="protein sequence ID" value="CCD03241.1"/>
    <property type="molecule type" value="Genomic_DNA"/>
</dbReference>
<protein>
    <submittedName>
        <fullName evidence="2">Uncharacterized protein</fullName>
    </submittedName>
</protein>
<accession>A0A9P1NS10</accession>
<keyword evidence="3" id="KW-1185">Reference proteome</keyword>
<feature type="compositionally biased region" description="Low complexity" evidence="1">
    <location>
        <begin position="52"/>
        <end position="64"/>
    </location>
</feature>
<dbReference type="KEGG" id="abs:AZOBR_p430020"/>
<feature type="compositionally biased region" description="Polar residues" evidence="1">
    <location>
        <begin position="162"/>
        <end position="188"/>
    </location>
</feature>
<geneLocation type="plasmid" evidence="2 3">
    <name>AZOBR_p4</name>
</geneLocation>
<feature type="compositionally biased region" description="Basic and acidic residues" evidence="1">
    <location>
        <begin position="1"/>
        <end position="12"/>
    </location>
</feature>
<reference evidence="2 3" key="1">
    <citation type="journal article" date="2011" name="PLoS Genet.">
        <title>Azospirillum genomes reveal transition of bacteria from aquatic to terrestrial environments.</title>
        <authorList>
            <person name="Wisniewski-Dye F."/>
            <person name="Borziak K."/>
            <person name="Khalsa-Moyers G."/>
            <person name="Alexandre G."/>
            <person name="Sukharnikov L.O."/>
            <person name="Wuichet K."/>
            <person name="Hurst G.B."/>
            <person name="McDonald W.H."/>
            <person name="Robertson J.S."/>
            <person name="Barbe V."/>
            <person name="Calteau A."/>
            <person name="Rouy Z."/>
            <person name="Mangenot S."/>
            <person name="Prigent-Combaret C."/>
            <person name="Normand P."/>
            <person name="Boyer M."/>
            <person name="Siguier P."/>
            <person name="Dessaux Y."/>
            <person name="Elmerich C."/>
            <person name="Condemine G."/>
            <person name="Krishnen G."/>
            <person name="Kennedy I."/>
            <person name="Paterson A.H."/>
            <person name="Gonzalez V."/>
            <person name="Mavingui P."/>
            <person name="Zhulin I.B."/>
        </authorList>
    </citation>
    <scope>NUCLEOTIDE SEQUENCE [LARGE SCALE GENOMIC DNA]</scope>
    <source>
        <strain evidence="2 3">Sp245</strain>
    </source>
</reference>
<dbReference type="AlphaFoldDB" id="A0A9P1NS10"/>